<dbReference type="Proteomes" id="UP000295805">
    <property type="component" value="Unassembled WGS sequence"/>
</dbReference>
<dbReference type="Gene3D" id="1.20.1260.20">
    <property type="entry name" value="PPE superfamily"/>
    <property type="match status" value="1"/>
</dbReference>
<feature type="region of interest" description="Disordered" evidence="1">
    <location>
        <begin position="390"/>
        <end position="409"/>
    </location>
</feature>
<evidence type="ECO:0008006" key="4">
    <source>
        <dbReference type="Google" id="ProtNLM"/>
    </source>
</evidence>
<dbReference type="SUPFAM" id="SSF140453">
    <property type="entry name" value="EsxAB dimer-like"/>
    <property type="match status" value="1"/>
</dbReference>
<dbReference type="InterPro" id="IPR038332">
    <property type="entry name" value="PPE_sf"/>
</dbReference>
<feature type="region of interest" description="Disordered" evidence="1">
    <location>
        <begin position="263"/>
        <end position="309"/>
    </location>
</feature>
<feature type="compositionally biased region" description="Gly residues" evidence="1">
    <location>
        <begin position="443"/>
        <end position="468"/>
    </location>
</feature>
<feature type="compositionally biased region" description="Gly residues" evidence="1">
    <location>
        <begin position="282"/>
        <end position="302"/>
    </location>
</feature>
<protein>
    <recommendedName>
        <fullName evidence="4">PPE family protein</fullName>
    </recommendedName>
</protein>
<evidence type="ECO:0000256" key="1">
    <source>
        <dbReference type="SAM" id="MobiDB-lite"/>
    </source>
</evidence>
<accession>A0A4R3ZTH5</accession>
<organism evidence="2 3">
    <name type="scientific">Dietzia cinnamea</name>
    <dbReference type="NCBI Taxonomy" id="321318"/>
    <lineage>
        <taxon>Bacteria</taxon>
        <taxon>Bacillati</taxon>
        <taxon>Actinomycetota</taxon>
        <taxon>Actinomycetes</taxon>
        <taxon>Mycobacteriales</taxon>
        <taxon>Dietziaceae</taxon>
        <taxon>Dietzia</taxon>
    </lineage>
</organism>
<gene>
    <name evidence="2" type="ORF">EDD19_11179</name>
</gene>
<feature type="compositionally biased region" description="Gly residues" evidence="1">
    <location>
        <begin position="337"/>
        <end position="355"/>
    </location>
</feature>
<feature type="region of interest" description="Disordered" evidence="1">
    <location>
        <begin position="323"/>
        <end position="356"/>
    </location>
</feature>
<feature type="region of interest" description="Disordered" evidence="1">
    <location>
        <begin position="492"/>
        <end position="511"/>
    </location>
</feature>
<comment type="caution">
    <text evidence="2">The sequence shown here is derived from an EMBL/GenBank/DDBJ whole genome shotgun (WGS) entry which is preliminary data.</text>
</comment>
<dbReference type="RefSeq" id="WP_131885823.1">
    <property type="nucleotide sequence ID" value="NZ_CP143053.1"/>
</dbReference>
<feature type="compositionally biased region" description="Low complexity" evidence="1">
    <location>
        <begin position="469"/>
        <end position="484"/>
    </location>
</feature>
<sequence length="568" mass="53771">MSMLFAAAGGLIEAQDEAVAAALGKAAEEPAGLQSLGLTGSLGSITALLDAADGTTTFGGYGRVGPEDVSTSPLERMVEAARALDADQFAAIATRMTEVSTALEDAATGLHSGLSTVLGHTWQGDFADRAQESARGLVTSALELAGQLNAVAEKADGAQRGFATTRQRIISEAADVTLAESRTPGFGRLAGPVAPSMKAEVEAARQAAEEQARAIVNTEYSPAVMDANLDDLDFTAAYRVVSTTALGGPDGIDMAKIWNTEGIPRPAQPAAPNPATLAALTGGAGGEGGGAATGGAGGGGATTGPPGAVRDAATEQALLAARTGPADGSGTAAPGSGQAGGGQPAAGQPGAGGGVNAATTAAAAPITPITAANGQQGGAAGAGGIRGIRGGASGDGRGRDRGFGSTSGLLGGGGAAAAGAGAGASRMGGAGTLAGFGAGGAAGPGGGAPAAGAPGAGPAPGGAAGSGAGALSSSSPGTAAGRAGAMPMGGVMGAANAGQNSDRRGHTPASYLTNATNTTAIIGEPVKVAPAVLGRPRVEEPAPTDDAAEPYRGRTLGRDYTGGGAARD</sequence>
<evidence type="ECO:0000313" key="3">
    <source>
        <dbReference type="Proteomes" id="UP000295805"/>
    </source>
</evidence>
<dbReference type="EMBL" id="SMCX01000011">
    <property type="protein sequence ID" value="TCW23643.1"/>
    <property type="molecule type" value="Genomic_DNA"/>
</dbReference>
<feature type="region of interest" description="Disordered" evidence="1">
    <location>
        <begin position="443"/>
        <end position="484"/>
    </location>
</feature>
<name>A0A4R3ZTH5_9ACTN</name>
<reference evidence="2 3" key="1">
    <citation type="submission" date="2019-03" db="EMBL/GenBank/DDBJ databases">
        <title>Root nodule microbial communities of legume samples collected from USA, Mexico and Botswana.</title>
        <authorList>
            <person name="Hirsch A."/>
        </authorList>
    </citation>
    <scope>NUCLEOTIDE SEQUENCE [LARGE SCALE GENOMIC DNA]</scope>
    <source>
        <strain evidence="2 3">55</strain>
    </source>
</reference>
<feature type="region of interest" description="Disordered" evidence="1">
    <location>
        <begin position="532"/>
        <end position="568"/>
    </location>
</feature>
<evidence type="ECO:0000313" key="2">
    <source>
        <dbReference type="EMBL" id="TCW23643.1"/>
    </source>
</evidence>
<dbReference type="GeneID" id="89529512"/>
<proteinExistence type="predicted"/>
<dbReference type="AlphaFoldDB" id="A0A4R3ZTH5"/>
<dbReference type="InterPro" id="IPR036689">
    <property type="entry name" value="ESAT-6-like_sf"/>
</dbReference>